<reference evidence="15 16" key="1">
    <citation type="submission" date="2024-02" db="EMBL/GenBank/DDBJ databases">
        <title>Chromosome-scale genome assembly of the rough periwinkle Littorina saxatilis.</title>
        <authorList>
            <person name="De Jode A."/>
            <person name="Faria R."/>
            <person name="Formenti G."/>
            <person name="Sims Y."/>
            <person name="Smith T.P."/>
            <person name="Tracey A."/>
            <person name="Wood J.M.D."/>
            <person name="Zagrodzka Z.B."/>
            <person name="Johannesson K."/>
            <person name="Butlin R.K."/>
            <person name="Leder E.H."/>
        </authorList>
    </citation>
    <scope>NUCLEOTIDE SEQUENCE [LARGE SCALE GENOMIC DNA]</scope>
    <source>
        <strain evidence="15">Snail1</strain>
        <tissue evidence="15">Muscle</tissue>
    </source>
</reference>
<dbReference type="PANTHER" id="PTHR24372">
    <property type="entry name" value="GLYCOPROTEIN HORMONE RECEPTOR"/>
    <property type="match status" value="1"/>
</dbReference>
<dbReference type="InterPro" id="IPR002172">
    <property type="entry name" value="LDrepeatLR_classA_rpt"/>
</dbReference>
<keyword evidence="6 13" id="KW-1133">Transmembrane helix</keyword>
<dbReference type="PROSITE" id="PS01209">
    <property type="entry name" value="LDLRA_1"/>
    <property type="match status" value="1"/>
</dbReference>
<keyword evidence="9 12" id="KW-1015">Disulfide bond</keyword>
<protein>
    <recommendedName>
        <fullName evidence="14">G-protein coupled receptors family 1 profile domain-containing protein</fullName>
    </recommendedName>
</protein>
<dbReference type="PROSITE" id="PS50262">
    <property type="entry name" value="G_PROTEIN_RECEP_F1_2"/>
    <property type="match status" value="1"/>
</dbReference>
<dbReference type="SMART" id="SM00192">
    <property type="entry name" value="LDLa"/>
    <property type="match status" value="4"/>
</dbReference>
<evidence type="ECO:0000256" key="7">
    <source>
        <dbReference type="ARBA" id="ARBA00023040"/>
    </source>
</evidence>
<feature type="disulfide bond" evidence="12">
    <location>
        <begin position="315"/>
        <end position="327"/>
    </location>
</feature>
<evidence type="ECO:0000256" key="12">
    <source>
        <dbReference type="PROSITE-ProRule" id="PRU00124"/>
    </source>
</evidence>
<dbReference type="SUPFAM" id="SSF81321">
    <property type="entry name" value="Family A G protein-coupled receptor-like"/>
    <property type="match status" value="1"/>
</dbReference>
<evidence type="ECO:0000256" key="2">
    <source>
        <dbReference type="ARBA" id="ARBA00022475"/>
    </source>
</evidence>
<dbReference type="InterPro" id="IPR000276">
    <property type="entry name" value="GPCR_Rhodpsn"/>
</dbReference>
<evidence type="ECO:0000313" key="16">
    <source>
        <dbReference type="Proteomes" id="UP001374579"/>
    </source>
</evidence>
<sequence length="899" mass="100994">MHFLTFLPPYRYTGSTQWEDGSMAFEKNYFYWRYDRGMIKCGILHQTTHDITESFPQLLECDLPTKAYILCEIDAPEKKRNPRHTVKLRQPEVNMTDGTLVRCPAGHYTWTFQGCDPLSACFAEKEVVYGDRGALWDIPTASSCHVHNVTSRPPLFACDSGVQRVPYNLVCDHRSDCNDNSDEIFCHFARCTGEKLLQCGTSQQCYSLSELCDGELHCINGADEINSCDNYNNGVEEFITSTVINIMVAKFPPAIVYFIGTSHVTVEVRDNGSHCSDTHFECPQDGYCLPVYVRCNGVYDCPGYEDEAGCETYTCPGFFRCRGSQVCLHPDHVCDGRFQCPEQDDELFCNLLCPSSCFCQGFAFFCPVSFDAHLYPRLRYLDAGGSGMSPKNVSENQMLVHLRLAHCGLNRYEETALPNLISLDLSHNRIFSIDIGDLAQLRNLRLLFLRENPMSSLFQASETVWVVTMPSLRELDLSRADIAELNTEVQLLFPSLLILNLSYVGLTKITGKGFVGLNQLRKLDVRGCPLTSFPKAVWSAQRQLQSLTADNYKLCCPQLLPPDFNPSKCQAPENPVSSCLALFKDDAHVVFLSIVCLLAVCGNVAKFVWECCQCHSDGNDIAVFSACLSLCDILTGGYLGVMVVLNQVYRGEYLWQDEAWRQGIPCRILAVVFLTSEKQSLLLLFFITLKHAITLYFPTRHFPLDRKAAVLMCALAWTLSFILGLMSVMLHWPLHSHTALCLPLPLRHPDNAAQDFYFAATTMFHVTLLSALVITLGLISVALNIGSTATFCNPMPPGFTLVKRFLNIAVSRTLFMFPIAVLGILAEQNMSVSEKLAVNVTVYLSPLNSALNPLLYAHGIFKEKEQRLQRERLIQRLRAKNAAKDKGARRQHVQTRESQ</sequence>
<evidence type="ECO:0000256" key="11">
    <source>
        <dbReference type="ARBA" id="ARBA00023224"/>
    </source>
</evidence>
<organism evidence="15 16">
    <name type="scientific">Littorina saxatilis</name>
    <dbReference type="NCBI Taxonomy" id="31220"/>
    <lineage>
        <taxon>Eukaryota</taxon>
        <taxon>Metazoa</taxon>
        <taxon>Spiralia</taxon>
        <taxon>Lophotrochozoa</taxon>
        <taxon>Mollusca</taxon>
        <taxon>Gastropoda</taxon>
        <taxon>Caenogastropoda</taxon>
        <taxon>Littorinimorpha</taxon>
        <taxon>Littorinoidea</taxon>
        <taxon>Littorinidae</taxon>
        <taxon>Littorina</taxon>
    </lineage>
</organism>
<feature type="domain" description="G-protein coupled receptors family 1 profile" evidence="14">
    <location>
        <begin position="592"/>
        <end position="856"/>
    </location>
</feature>
<dbReference type="PANTHER" id="PTHR24372:SF77">
    <property type="entry name" value="G-PROTEIN COUPLED RECEPTORS FAMILY 1 PROFILE DOMAIN-CONTAINING PROTEIN"/>
    <property type="match status" value="1"/>
</dbReference>
<feature type="transmembrane region" description="Helical" evidence="13">
    <location>
        <begin position="587"/>
        <end position="609"/>
    </location>
</feature>
<feature type="transmembrane region" description="Helical" evidence="13">
    <location>
        <begin position="680"/>
        <end position="697"/>
    </location>
</feature>
<dbReference type="GO" id="GO:0007189">
    <property type="term" value="P:adenylate cyclase-activating G protein-coupled receptor signaling pathway"/>
    <property type="evidence" value="ECO:0007669"/>
    <property type="project" value="TreeGrafter"/>
</dbReference>
<comment type="caution">
    <text evidence="12">Lacks conserved residue(s) required for the propagation of feature annotation.</text>
</comment>
<comment type="subcellular location">
    <subcellularLocation>
        <location evidence="1">Cell membrane</location>
        <topology evidence="1">Multi-pass membrane protein</topology>
    </subcellularLocation>
</comment>
<accession>A0AAN9B478</accession>
<dbReference type="PROSITE" id="PS50068">
    <property type="entry name" value="LDLRA_2"/>
    <property type="match status" value="4"/>
</dbReference>
<evidence type="ECO:0000259" key="14">
    <source>
        <dbReference type="PROSITE" id="PS50262"/>
    </source>
</evidence>
<dbReference type="SMART" id="SM00369">
    <property type="entry name" value="LRR_TYP"/>
    <property type="match status" value="5"/>
</dbReference>
<dbReference type="GO" id="GO:0005886">
    <property type="term" value="C:plasma membrane"/>
    <property type="evidence" value="ECO:0007669"/>
    <property type="project" value="UniProtKB-SubCell"/>
</dbReference>
<dbReference type="Pfam" id="PF13855">
    <property type="entry name" value="LRR_8"/>
    <property type="match status" value="1"/>
</dbReference>
<dbReference type="PRINTS" id="PR00261">
    <property type="entry name" value="LDLRECEPTOR"/>
</dbReference>
<evidence type="ECO:0000256" key="1">
    <source>
        <dbReference type="ARBA" id="ARBA00004651"/>
    </source>
</evidence>
<keyword evidence="3" id="KW-0433">Leucine-rich repeat</keyword>
<dbReference type="CDD" id="cd00112">
    <property type="entry name" value="LDLa"/>
    <property type="match status" value="2"/>
</dbReference>
<evidence type="ECO:0000256" key="9">
    <source>
        <dbReference type="ARBA" id="ARBA00023157"/>
    </source>
</evidence>
<keyword evidence="4 13" id="KW-0812">Transmembrane</keyword>
<evidence type="ECO:0000256" key="4">
    <source>
        <dbReference type="ARBA" id="ARBA00022692"/>
    </source>
</evidence>
<feature type="disulfide bond" evidence="12">
    <location>
        <begin position="295"/>
        <end position="310"/>
    </location>
</feature>
<dbReference type="AlphaFoldDB" id="A0AAN9B478"/>
<evidence type="ECO:0000256" key="5">
    <source>
        <dbReference type="ARBA" id="ARBA00022737"/>
    </source>
</evidence>
<dbReference type="GO" id="GO:0009755">
    <property type="term" value="P:hormone-mediated signaling pathway"/>
    <property type="evidence" value="ECO:0007669"/>
    <property type="project" value="TreeGrafter"/>
</dbReference>
<feature type="transmembrane region" description="Helical" evidence="13">
    <location>
        <begin position="709"/>
        <end position="730"/>
    </location>
</feature>
<keyword evidence="11" id="KW-0807">Transducer</keyword>
<dbReference type="Gene3D" id="4.10.400.10">
    <property type="entry name" value="Low-density Lipoprotein Receptor"/>
    <property type="match status" value="3"/>
</dbReference>
<keyword evidence="2" id="KW-1003">Cell membrane</keyword>
<feature type="disulfide bond" evidence="12">
    <location>
        <begin position="334"/>
        <end position="349"/>
    </location>
</feature>
<dbReference type="Pfam" id="PF00057">
    <property type="entry name" value="Ldl_recept_a"/>
    <property type="match status" value="2"/>
</dbReference>
<feature type="transmembrane region" description="Helical" evidence="13">
    <location>
        <begin position="805"/>
        <end position="826"/>
    </location>
</feature>
<feature type="transmembrane region" description="Helical" evidence="13">
    <location>
        <begin position="756"/>
        <end position="785"/>
    </location>
</feature>
<evidence type="ECO:0000256" key="3">
    <source>
        <dbReference type="ARBA" id="ARBA00022614"/>
    </source>
</evidence>
<dbReference type="InterPro" id="IPR003591">
    <property type="entry name" value="Leu-rich_rpt_typical-subtyp"/>
</dbReference>
<dbReference type="InterPro" id="IPR001611">
    <property type="entry name" value="Leu-rich_rpt"/>
</dbReference>
<keyword evidence="5" id="KW-0677">Repeat</keyword>
<dbReference type="InterPro" id="IPR036055">
    <property type="entry name" value="LDL_receptor-like_sf"/>
</dbReference>
<name>A0AAN9B478_9CAEN</name>
<evidence type="ECO:0000256" key="10">
    <source>
        <dbReference type="ARBA" id="ARBA00023170"/>
    </source>
</evidence>
<dbReference type="Proteomes" id="UP001374579">
    <property type="component" value="Unassembled WGS sequence"/>
</dbReference>
<dbReference type="InterPro" id="IPR023415">
    <property type="entry name" value="LDLR_class-A_CS"/>
</dbReference>
<keyword evidence="10" id="KW-0675">Receptor</keyword>
<keyword evidence="7" id="KW-0297">G-protein coupled receptor</keyword>
<dbReference type="InterPro" id="IPR032675">
    <property type="entry name" value="LRR_dom_sf"/>
</dbReference>
<evidence type="ECO:0000313" key="15">
    <source>
        <dbReference type="EMBL" id="KAK7099000.1"/>
    </source>
</evidence>
<proteinExistence type="predicted"/>
<dbReference type="PROSITE" id="PS51450">
    <property type="entry name" value="LRR"/>
    <property type="match status" value="1"/>
</dbReference>
<evidence type="ECO:0000256" key="8">
    <source>
        <dbReference type="ARBA" id="ARBA00023136"/>
    </source>
</evidence>
<feature type="transmembrane region" description="Helical" evidence="13">
    <location>
        <begin position="621"/>
        <end position="645"/>
    </location>
</feature>
<dbReference type="Gene3D" id="3.80.10.10">
    <property type="entry name" value="Ribonuclease Inhibitor"/>
    <property type="match status" value="1"/>
</dbReference>
<keyword evidence="8 13" id="KW-0472">Membrane</keyword>
<dbReference type="Gene3D" id="1.20.1070.10">
    <property type="entry name" value="Rhodopsin 7-helix transmembrane proteins"/>
    <property type="match status" value="1"/>
</dbReference>
<keyword evidence="16" id="KW-1185">Reference proteome</keyword>
<evidence type="ECO:0000256" key="6">
    <source>
        <dbReference type="ARBA" id="ARBA00022989"/>
    </source>
</evidence>
<feature type="disulfide bond" evidence="12">
    <location>
        <begin position="171"/>
        <end position="186"/>
    </location>
</feature>
<comment type="caution">
    <text evidence="15">The sequence shown here is derived from an EMBL/GenBank/DDBJ whole genome shotgun (WGS) entry which is preliminary data.</text>
</comment>
<dbReference type="Pfam" id="PF00001">
    <property type="entry name" value="7tm_1"/>
    <property type="match status" value="1"/>
</dbReference>
<dbReference type="SUPFAM" id="SSF52058">
    <property type="entry name" value="L domain-like"/>
    <property type="match status" value="1"/>
</dbReference>
<dbReference type="SUPFAM" id="SSF57424">
    <property type="entry name" value="LDL receptor-like module"/>
    <property type="match status" value="4"/>
</dbReference>
<dbReference type="InterPro" id="IPR017452">
    <property type="entry name" value="GPCR_Rhodpsn_7TM"/>
</dbReference>
<dbReference type="GO" id="GO:0008528">
    <property type="term" value="F:G protein-coupled peptide receptor activity"/>
    <property type="evidence" value="ECO:0007669"/>
    <property type="project" value="TreeGrafter"/>
</dbReference>
<evidence type="ECO:0000256" key="13">
    <source>
        <dbReference type="SAM" id="Phobius"/>
    </source>
</evidence>
<dbReference type="Pfam" id="PF00560">
    <property type="entry name" value="LRR_1"/>
    <property type="match status" value="1"/>
</dbReference>
<dbReference type="EMBL" id="JBAMIC010000012">
    <property type="protein sequence ID" value="KAK7099000.1"/>
    <property type="molecule type" value="Genomic_DNA"/>
</dbReference>
<gene>
    <name evidence="15" type="ORF">V1264_003205</name>
</gene>